<evidence type="ECO:0000256" key="1">
    <source>
        <dbReference type="ARBA" id="ARBA00010996"/>
    </source>
</evidence>
<keyword evidence="4" id="KW-1015">Disulfide bond</keyword>
<accession>H5SDZ5</accession>
<dbReference type="SUPFAM" id="SSF52833">
    <property type="entry name" value="Thioredoxin-like"/>
    <property type="match status" value="1"/>
</dbReference>
<evidence type="ECO:0000256" key="4">
    <source>
        <dbReference type="PIRSR" id="PIRSR603782-2"/>
    </source>
</evidence>
<gene>
    <name evidence="6" type="ORF">HGMM_F14G08C31</name>
</gene>
<organism evidence="6">
    <name type="scientific">uncultured Chloroflexota bacterium</name>
    <dbReference type="NCBI Taxonomy" id="166587"/>
    <lineage>
        <taxon>Bacteria</taxon>
        <taxon>Bacillati</taxon>
        <taxon>Chloroflexota</taxon>
        <taxon>environmental samples</taxon>
    </lineage>
</organism>
<dbReference type="FunFam" id="3.40.30.10:FF:000013">
    <property type="entry name" value="Blast:Protein SCO1 homolog, mitochondrial"/>
    <property type="match status" value="1"/>
</dbReference>
<feature type="binding site" evidence="3">
    <location>
        <position position="76"/>
    </location>
    <ligand>
        <name>Cu cation</name>
        <dbReference type="ChEBI" id="CHEBI:23378"/>
    </ligand>
</feature>
<evidence type="ECO:0000259" key="5">
    <source>
        <dbReference type="PROSITE" id="PS51352"/>
    </source>
</evidence>
<keyword evidence="3" id="KW-0479">Metal-binding</keyword>
<evidence type="ECO:0000313" key="6">
    <source>
        <dbReference type="EMBL" id="BAL54381.1"/>
    </source>
</evidence>
<sequence>MRNKVLWPLLVIGLLALASFFWQEKEASLRGTVYDPPIPAPDFTLTSGDGQVFRLSEQRGRIVLLFFGYTSCPDVCPTTLAELKQVFQKLSSDEQERIRVFFITVDPQRDSPERVQQYANRFHPSFIGLSGSEEVLTPVWQAYGVYREVLPAESASGYLVAHSARIYLVDHEGNLRLTFPFGTPSEDILFDLKILLKKKG</sequence>
<reference evidence="6" key="1">
    <citation type="journal article" date="2005" name="Environ. Microbiol.">
        <title>Genetic and functional properties of uncultivated thermophilic crenarchaeotes from a subsurface gold mine as revealed by analysis of genome fragments.</title>
        <authorList>
            <person name="Nunoura T."/>
            <person name="Hirayama H."/>
            <person name="Takami H."/>
            <person name="Oida H."/>
            <person name="Nishi S."/>
            <person name="Shimamura S."/>
            <person name="Suzuki Y."/>
            <person name="Inagaki F."/>
            <person name="Takai K."/>
            <person name="Nealson K.H."/>
            <person name="Horikoshi K."/>
        </authorList>
    </citation>
    <scope>NUCLEOTIDE SEQUENCE</scope>
</reference>
<comment type="similarity">
    <text evidence="1">Belongs to the SCO1/2 family.</text>
</comment>
<proteinExistence type="inferred from homology"/>
<dbReference type="PANTHER" id="PTHR12151">
    <property type="entry name" value="ELECTRON TRANSPORT PROTIN SCO1/SENC FAMILY MEMBER"/>
    <property type="match status" value="1"/>
</dbReference>
<dbReference type="InterPro" id="IPR036249">
    <property type="entry name" value="Thioredoxin-like_sf"/>
</dbReference>
<feature type="binding site" evidence="3">
    <location>
        <position position="162"/>
    </location>
    <ligand>
        <name>Cu cation</name>
        <dbReference type="ChEBI" id="CHEBI:23378"/>
    </ligand>
</feature>
<dbReference type="PANTHER" id="PTHR12151:SF25">
    <property type="entry name" value="LINALOOL DEHYDRATASE_ISOMERASE DOMAIN-CONTAINING PROTEIN"/>
    <property type="match status" value="1"/>
</dbReference>
<reference evidence="6" key="2">
    <citation type="journal article" date="2012" name="PLoS ONE">
        <title>A Deeply Branching Thermophilic Bacterium with an Ancient Acetyl-CoA Pathway Dominates a Subsurface Ecosystem.</title>
        <authorList>
            <person name="Takami H."/>
            <person name="Noguchi H."/>
            <person name="Takaki Y."/>
            <person name="Uchiyama I."/>
            <person name="Toyoda A."/>
            <person name="Nishi S."/>
            <person name="Chee G.-J."/>
            <person name="Arai W."/>
            <person name="Nunoura T."/>
            <person name="Itoh T."/>
            <person name="Hattori M."/>
            <person name="Takai K."/>
        </authorList>
    </citation>
    <scope>NUCLEOTIDE SEQUENCE</scope>
</reference>
<feature type="domain" description="Thioredoxin" evidence="5">
    <location>
        <begin position="34"/>
        <end position="197"/>
    </location>
</feature>
<dbReference type="Pfam" id="PF02630">
    <property type="entry name" value="SCO1-SenC"/>
    <property type="match status" value="1"/>
</dbReference>
<dbReference type="CDD" id="cd02968">
    <property type="entry name" value="SCO"/>
    <property type="match status" value="1"/>
</dbReference>
<dbReference type="AlphaFoldDB" id="H5SDZ5"/>
<name>H5SDZ5_9CHLR</name>
<protein>
    <submittedName>
        <fullName evidence="6">Electron transport protein SCO1/SenC</fullName>
    </submittedName>
</protein>
<dbReference type="InterPro" id="IPR013766">
    <property type="entry name" value="Thioredoxin_domain"/>
</dbReference>
<dbReference type="GO" id="GO:0046872">
    <property type="term" value="F:metal ion binding"/>
    <property type="evidence" value="ECO:0007669"/>
    <property type="project" value="UniProtKB-KW"/>
</dbReference>
<dbReference type="PROSITE" id="PS51352">
    <property type="entry name" value="THIOREDOXIN_2"/>
    <property type="match status" value="1"/>
</dbReference>
<dbReference type="InterPro" id="IPR003782">
    <property type="entry name" value="SCO1/SenC"/>
</dbReference>
<dbReference type="EMBL" id="AP011686">
    <property type="protein sequence ID" value="BAL54381.1"/>
    <property type="molecule type" value="Genomic_DNA"/>
</dbReference>
<keyword evidence="2 3" id="KW-0186">Copper</keyword>
<feature type="binding site" evidence="3">
    <location>
        <position position="72"/>
    </location>
    <ligand>
        <name>Cu cation</name>
        <dbReference type="ChEBI" id="CHEBI:23378"/>
    </ligand>
</feature>
<feature type="disulfide bond" description="Redox-active" evidence="4">
    <location>
        <begin position="72"/>
        <end position="76"/>
    </location>
</feature>
<evidence type="ECO:0000256" key="2">
    <source>
        <dbReference type="ARBA" id="ARBA00023008"/>
    </source>
</evidence>
<evidence type="ECO:0000256" key="3">
    <source>
        <dbReference type="PIRSR" id="PIRSR603782-1"/>
    </source>
</evidence>
<dbReference type="Gene3D" id="3.40.30.10">
    <property type="entry name" value="Glutaredoxin"/>
    <property type="match status" value="1"/>
</dbReference>